<gene>
    <name evidence="2" type="ORF">PTTG_30219</name>
</gene>
<accession>A0A180FZM0</accession>
<name>A0A180FZM0_PUCT1</name>
<reference evidence="3" key="4">
    <citation type="submission" date="2025-05" db="UniProtKB">
        <authorList>
            <consortium name="EnsemblFungi"/>
        </authorList>
    </citation>
    <scope>IDENTIFICATION</scope>
    <source>
        <strain evidence="3">isolate 1-1 / race 1 (BBBD)</strain>
    </source>
</reference>
<dbReference type="Proteomes" id="UP000005240">
    <property type="component" value="Unassembled WGS sequence"/>
</dbReference>
<dbReference type="VEuPathDB" id="FungiDB:PTTG_30219"/>
<evidence type="ECO:0000313" key="3">
    <source>
        <dbReference type="EnsemblFungi" id="PTTG_30219-t43_1-p1"/>
    </source>
</evidence>
<evidence type="ECO:0000313" key="4">
    <source>
        <dbReference type="Proteomes" id="UP000005240"/>
    </source>
</evidence>
<feature type="region of interest" description="Disordered" evidence="1">
    <location>
        <begin position="319"/>
        <end position="349"/>
    </location>
</feature>
<reference evidence="2" key="2">
    <citation type="submission" date="2016-05" db="EMBL/GenBank/DDBJ databases">
        <title>Comparative analysis highlights variable genome content of wheat rusts and divergence of the mating loci.</title>
        <authorList>
            <person name="Cuomo C.A."/>
            <person name="Bakkeren G."/>
            <person name="Szabo L."/>
            <person name="Khalil H."/>
            <person name="Joly D."/>
            <person name="Goldberg J."/>
            <person name="Young S."/>
            <person name="Zeng Q."/>
            <person name="Fellers J."/>
        </authorList>
    </citation>
    <scope>NUCLEOTIDE SEQUENCE [LARGE SCALE GENOMIC DNA]</scope>
    <source>
        <strain evidence="2">1-1 BBBD Race 1</strain>
    </source>
</reference>
<proteinExistence type="predicted"/>
<reference evidence="3 4" key="3">
    <citation type="journal article" date="2017" name="G3 (Bethesda)">
        <title>Comparative analysis highlights variable genome content of wheat rusts and divergence of the mating loci.</title>
        <authorList>
            <person name="Cuomo C.A."/>
            <person name="Bakkeren G."/>
            <person name="Khalil H.B."/>
            <person name="Panwar V."/>
            <person name="Joly D."/>
            <person name="Linning R."/>
            <person name="Sakthikumar S."/>
            <person name="Song X."/>
            <person name="Adiconis X."/>
            <person name="Fan L."/>
            <person name="Goldberg J.M."/>
            <person name="Levin J.Z."/>
            <person name="Young S."/>
            <person name="Zeng Q."/>
            <person name="Anikster Y."/>
            <person name="Bruce M."/>
            <person name="Wang M."/>
            <person name="Yin C."/>
            <person name="McCallum B."/>
            <person name="Szabo L.J."/>
            <person name="Hulbert S."/>
            <person name="Chen X."/>
            <person name="Fellers J.P."/>
        </authorList>
    </citation>
    <scope>NUCLEOTIDE SEQUENCE</scope>
    <source>
        <strain evidence="4">Isolate 1-1 / race 1 (BBBD)</strain>
        <strain evidence="3">isolate 1-1 / race 1 (BBBD)</strain>
    </source>
</reference>
<dbReference type="STRING" id="630390.A0A180FZM0"/>
<dbReference type="OrthoDB" id="2507532at2759"/>
<evidence type="ECO:0000313" key="2">
    <source>
        <dbReference type="EMBL" id="OAV85874.1"/>
    </source>
</evidence>
<dbReference type="EMBL" id="ADAS02002340">
    <property type="protein sequence ID" value="OAV85874.1"/>
    <property type="molecule type" value="Genomic_DNA"/>
</dbReference>
<protein>
    <submittedName>
        <fullName evidence="2 3">Uncharacterized protein</fullName>
    </submittedName>
</protein>
<keyword evidence="4" id="KW-1185">Reference proteome</keyword>
<organism evidence="2">
    <name type="scientific">Puccinia triticina (isolate 1-1 / race 1 (BBBD))</name>
    <name type="common">Brown leaf rust fungus</name>
    <dbReference type="NCBI Taxonomy" id="630390"/>
    <lineage>
        <taxon>Eukaryota</taxon>
        <taxon>Fungi</taxon>
        <taxon>Dikarya</taxon>
        <taxon>Basidiomycota</taxon>
        <taxon>Pucciniomycotina</taxon>
        <taxon>Pucciniomycetes</taxon>
        <taxon>Pucciniales</taxon>
        <taxon>Pucciniaceae</taxon>
        <taxon>Puccinia</taxon>
    </lineage>
</organism>
<sequence>MKESTSLGKVLTAGSKSLFDAIEELRPNSFKPGRFASCDLFIESVLDPSKNKCRVLRTLFSVNEHRVFTCALHHSQVDHSRGNQLLTVLRITNLMFDSNSISRTNPAELITLWSTNGLTGQSGLHCRDCLAEPKKKRTRKTKKIEPESLVEPQTLEQLSVIRTPEDAKPPAHLHFHIETATLLEEEDQKKFMSEMNWPFKITVFGEEYTLISRGFFGYSHYWGKVLRYANGLMGVWRHDDQLNAGRAYMLDPIPGSISGAQDDTSWLIYSRCWTPEEAAFVNKGTGQILKDNPQFPNNIPFTRMHSILTVAYNGELAHNPSAGAAPRDELARNDPGGPDAQGPVQSLKIRIRRPATTAPAAEISPMKGVQLTLAPAPDEFSASNPAPAVRFAPEKRGRPPRKVPAASLDISASSLAPAVQFAPAKRARPSEAISSSDAPAATFDNPPAKRIRPNKVEAASQPVAQASLVGILPAKRKVGRPKKAAQVNTSYTFRPEPLNSADWERTQARSQAYWKDHCT</sequence>
<dbReference type="EnsemblFungi" id="PTTG_30219-t43_1">
    <property type="protein sequence ID" value="PTTG_30219-t43_1-p1"/>
    <property type="gene ID" value="PTTG_30219"/>
</dbReference>
<feature type="non-terminal residue" evidence="2">
    <location>
        <position position="519"/>
    </location>
</feature>
<feature type="region of interest" description="Disordered" evidence="1">
    <location>
        <begin position="377"/>
        <end position="406"/>
    </location>
</feature>
<evidence type="ECO:0000256" key="1">
    <source>
        <dbReference type="SAM" id="MobiDB-lite"/>
    </source>
</evidence>
<feature type="region of interest" description="Disordered" evidence="1">
    <location>
        <begin position="428"/>
        <end position="450"/>
    </location>
</feature>
<reference evidence="2" key="1">
    <citation type="submission" date="2009-11" db="EMBL/GenBank/DDBJ databases">
        <authorList>
            <consortium name="The Broad Institute Genome Sequencing Platform"/>
            <person name="Ward D."/>
            <person name="Feldgarden M."/>
            <person name="Earl A."/>
            <person name="Young S.K."/>
            <person name="Zeng Q."/>
            <person name="Koehrsen M."/>
            <person name="Alvarado L."/>
            <person name="Berlin A."/>
            <person name="Bochicchio J."/>
            <person name="Borenstein D."/>
            <person name="Chapman S.B."/>
            <person name="Chen Z."/>
            <person name="Engels R."/>
            <person name="Freedman E."/>
            <person name="Gellesch M."/>
            <person name="Goldberg J."/>
            <person name="Griggs A."/>
            <person name="Gujja S."/>
            <person name="Heilman E."/>
            <person name="Heiman D."/>
            <person name="Hepburn T."/>
            <person name="Howarth C."/>
            <person name="Jen D."/>
            <person name="Larson L."/>
            <person name="Lewis B."/>
            <person name="Mehta T."/>
            <person name="Park D."/>
            <person name="Pearson M."/>
            <person name="Roberts A."/>
            <person name="Saif S."/>
            <person name="Shea T."/>
            <person name="Shenoy N."/>
            <person name="Sisk P."/>
            <person name="Stolte C."/>
            <person name="Sykes S."/>
            <person name="Thomson T."/>
            <person name="Walk T."/>
            <person name="White J."/>
            <person name="Yandava C."/>
            <person name="Izard J."/>
            <person name="Baranova O.V."/>
            <person name="Blanton J.M."/>
            <person name="Tanner A.C."/>
            <person name="Dewhirst F.E."/>
            <person name="Haas B."/>
            <person name="Nusbaum C."/>
            <person name="Birren B."/>
        </authorList>
    </citation>
    <scope>NUCLEOTIDE SEQUENCE [LARGE SCALE GENOMIC DNA]</scope>
    <source>
        <strain evidence="2">1-1 BBBD Race 1</strain>
    </source>
</reference>
<dbReference type="AlphaFoldDB" id="A0A180FZM0"/>